<gene>
    <name evidence="2" type="ORF">QLS71_007185</name>
</gene>
<feature type="domain" description="TonB-dependent receptor plug" evidence="1">
    <location>
        <begin position="626"/>
        <end position="704"/>
    </location>
</feature>
<proteinExistence type="predicted"/>
<accession>A0AAU7EHY9</accession>
<dbReference type="EMBL" id="CP155618">
    <property type="protein sequence ID" value="XBL15792.1"/>
    <property type="molecule type" value="Genomic_DNA"/>
</dbReference>
<dbReference type="InterPro" id="IPR037066">
    <property type="entry name" value="Plug_dom_sf"/>
</dbReference>
<evidence type="ECO:0000259" key="1">
    <source>
        <dbReference type="Pfam" id="PF07715"/>
    </source>
</evidence>
<protein>
    <submittedName>
        <fullName evidence="2">TonB-dependent receptor plug domain-containing protein</fullName>
    </submittedName>
</protein>
<keyword evidence="3" id="KW-1185">Reference proteome</keyword>
<name>A0AAU7EHY9_9FLAO</name>
<evidence type="ECO:0000313" key="3">
    <source>
        <dbReference type="Proteomes" id="UP001224325"/>
    </source>
</evidence>
<dbReference type="RefSeq" id="WP_308991709.1">
    <property type="nucleotide sequence ID" value="NZ_CP155618.1"/>
</dbReference>
<dbReference type="Gene3D" id="2.170.130.10">
    <property type="entry name" value="TonB-dependent receptor, plug domain"/>
    <property type="match status" value="1"/>
</dbReference>
<dbReference type="SUPFAM" id="SSF56935">
    <property type="entry name" value="Porins"/>
    <property type="match status" value="1"/>
</dbReference>
<dbReference type="Proteomes" id="UP001224325">
    <property type="component" value="Chromosome"/>
</dbReference>
<evidence type="ECO:0000313" key="2">
    <source>
        <dbReference type="EMBL" id="XBL15792.1"/>
    </source>
</evidence>
<reference evidence="2" key="1">
    <citation type="submission" date="2024-04" db="EMBL/GenBank/DDBJ databases">
        <title>Mariniflexile litorale, isolated from the shallow sediments of the Sea of Japan.</title>
        <authorList>
            <person name="Romanenko L."/>
            <person name="Isaeva M."/>
        </authorList>
    </citation>
    <scope>NUCLEOTIDE SEQUENCE [LARGE SCALE GENOMIC DNA]</scope>
    <source>
        <strain evidence="2">KMM 9835</strain>
    </source>
</reference>
<organism evidence="2 3">
    <name type="scientific">Mariniflexile litorale</name>
    <dbReference type="NCBI Taxonomy" id="3045158"/>
    <lineage>
        <taxon>Bacteria</taxon>
        <taxon>Pseudomonadati</taxon>
        <taxon>Bacteroidota</taxon>
        <taxon>Flavobacteriia</taxon>
        <taxon>Flavobacteriales</taxon>
        <taxon>Flavobacteriaceae</taxon>
        <taxon>Mariniflexile</taxon>
    </lineage>
</organism>
<sequence length="812" mass="91453">MSIFFNDLAKQLLRSLLIGVTTTTLLHAQEKKSIPSIEKIYVHTDRSCYTLGESLWYKAYSVYAYSNLLFNESNLLYVELVSPDSKIIASNKTRLEEGLGHGDFKLTDSTGVKAGIYQLRAYTNFSRNFGTDFVFKKDIEIIDVFENSASNNNESNKPKPVVNNTVENTQNTFKVQFFPEGGSLINEVESTVAFKAVDANEQPIDLKGKIFDSEGALVALFISQHDGMGKFPFKPIKGKQYRAEATTSNGELIEVMLPNIQETGYLLSFKKINEKEVITIKTNQETLLQEPNAPLTLIGTSRGISYFEGTQPLTETTLSFQLPKNDFPEGITQLTLYGANLKPQSERLIFIEKEHDLELNIITDKKTYEPNEKVTVTVSSKTKTGQVVPASFSLSSTDTNGVKDEKDYGINISSYFLMESDIRGQVHNPSYYFDDSNPNRLDHLDLLLLTQGWRDFIWKTMPQENDSIHYNIEKNFTISGRVKQLLGNKPKANSNVTLAIVNKKGFNIFNTVTNSEGGFKFDDLSFFGETNIFLNSRNEKGNNNGEIIMYSTKKNIPLETDFKKTNFIFNKTTNTIKENIYKKYVMNGIAPENMLDEIEIIGKKKEKGTPSLYGNADNTFIIDDKTQHFTDIYQLIQFSLPGVMAIGGNIGFSRFGGRPAYIMIDGVEWDQADLRGISTDDVAKIEAFKGPSTAIFGSRGANGVIIIYTKDGFVNNKPKKKYHSITKTLDGYYDARYFYSPNPEKLNLDFDNKLTVRNTLYWNPYIHPDETGISQATYYNSKVETTVKVSLEGITATGIPVVLKTHYSIKSN</sequence>
<dbReference type="Pfam" id="PF07715">
    <property type="entry name" value="Plug"/>
    <property type="match status" value="1"/>
</dbReference>
<dbReference type="InterPro" id="IPR012910">
    <property type="entry name" value="Plug_dom"/>
</dbReference>
<dbReference type="Gene3D" id="2.60.40.1930">
    <property type="match status" value="1"/>
</dbReference>
<dbReference type="AlphaFoldDB" id="A0AAU7EHY9"/>
<dbReference type="KEGG" id="mlil:QLS71_007185"/>
<keyword evidence="2" id="KW-0675">Receptor</keyword>